<gene>
    <name evidence="2" type="ORF">BDD26_0645</name>
</gene>
<dbReference type="RefSeq" id="WP_244922636.1">
    <property type="nucleotide sequence ID" value="NZ_QTUB01000001.1"/>
</dbReference>
<organism evidence="2 3">
    <name type="scientific">Xenorhabdus cabanillasii</name>
    <dbReference type="NCBI Taxonomy" id="351673"/>
    <lineage>
        <taxon>Bacteria</taxon>
        <taxon>Pseudomonadati</taxon>
        <taxon>Pseudomonadota</taxon>
        <taxon>Gammaproteobacteria</taxon>
        <taxon>Enterobacterales</taxon>
        <taxon>Morganellaceae</taxon>
        <taxon>Xenorhabdus</taxon>
    </lineage>
</organism>
<sequence>MMAEKRSGLRQGVRLLLIIAMVMTVTLAIGWTGIRYPDTLSAINRGMANYQSLWLLWRLSLYTLLIWGGRKIWQRVKHQAEYRATLRRVMMVSLLFVLLCEYALSVSQGSVI</sequence>
<keyword evidence="1" id="KW-1133">Transmembrane helix</keyword>
<reference evidence="2 3" key="1">
    <citation type="submission" date="2018-08" db="EMBL/GenBank/DDBJ databases">
        <title>Genomic Encyclopedia of Archaeal and Bacterial Type Strains, Phase II (KMG-II): from individual species to whole genera.</title>
        <authorList>
            <person name="Goeker M."/>
        </authorList>
    </citation>
    <scope>NUCLEOTIDE SEQUENCE [LARGE SCALE GENOMIC DNA]</scope>
    <source>
        <strain evidence="2 3">DSM 17905</strain>
    </source>
</reference>
<comment type="caution">
    <text evidence="2">The sequence shown here is derived from an EMBL/GenBank/DDBJ whole genome shotgun (WGS) entry which is preliminary data.</text>
</comment>
<evidence type="ECO:0000313" key="3">
    <source>
        <dbReference type="Proteomes" id="UP000256294"/>
    </source>
</evidence>
<feature type="transmembrane region" description="Helical" evidence="1">
    <location>
        <begin position="85"/>
        <end position="104"/>
    </location>
</feature>
<keyword evidence="1" id="KW-0812">Transmembrane</keyword>
<keyword evidence="1" id="KW-0472">Membrane</keyword>
<protein>
    <submittedName>
        <fullName evidence="2">Uncharacterized protein</fullName>
    </submittedName>
</protein>
<accession>A0A3D9U9X3</accession>
<proteinExistence type="predicted"/>
<evidence type="ECO:0000256" key="1">
    <source>
        <dbReference type="SAM" id="Phobius"/>
    </source>
</evidence>
<evidence type="ECO:0000313" key="2">
    <source>
        <dbReference type="EMBL" id="REF26076.1"/>
    </source>
</evidence>
<feature type="transmembrane region" description="Helical" evidence="1">
    <location>
        <begin position="12"/>
        <end position="34"/>
    </location>
</feature>
<name>A0A3D9U9X3_9GAMM</name>
<feature type="transmembrane region" description="Helical" evidence="1">
    <location>
        <begin position="54"/>
        <end position="73"/>
    </location>
</feature>
<dbReference type="EMBL" id="QTUB01000001">
    <property type="protein sequence ID" value="REF26076.1"/>
    <property type="molecule type" value="Genomic_DNA"/>
</dbReference>
<dbReference type="Proteomes" id="UP000256294">
    <property type="component" value="Unassembled WGS sequence"/>
</dbReference>
<dbReference type="AlphaFoldDB" id="A0A3D9U9X3"/>
<keyword evidence="3" id="KW-1185">Reference proteome</keyword>